<feature type="signal peptide" evidence="1">
    <location>
        <begin position="1"/>
        <end position="24"/>
    </location>
</feature>
<evidence type="ECO:0000313" key="3">
    <source>
        <dbReference type="Proteomes" id="UP000468943"/>
    </source>
</evidence>
<dbReference type="RefSeq" id="WP_160598740.1">
    <property type="nucleotide sequence ID" value="NZ_WTYS01000001.1"/>
</dbReference>
<comment type="caution">
    <text evidence="2">The sequence shown here is derived from an EMBL/GenBank/DDBJ whole genome shotgun (WGS) entry which is preliminary data.</text>
</comment>
<proteinExistence type="predicted"/>
<dbReference type="Proteomes" id="UP000468943">
    <property type="component" value="Unassembled WGS sequence"/>
</dbReference>
<protein>
    <submittedName>
        <fullName evidence="2">Uncharacterized protein</fullName>
    </submittedName>
</protein>
<organism evidence="2 3">
    <name type="scientific">Pontixanthobacter gangjinensis</name>
    <dbReference type="NCBI Taxonomy" id="1028742"/>
    <lineage>
        <taxon>Bacteria</taxon>
        <taxon>Pseudomonadati</taxon>
        <taxon>Pseudomonadota</taxon>
        <taxon>Alphaproteobacteria</taxon>
        <taxon>Sphingomonadales</taxon>
        <taxon>Erythrobacteraceae</taxon>
        <taxon>Pontixanthobacter</taxon>
    </lineage>
</organism>
<gene>
    <name evidence="2" type="ORF">GRI36_12455</name>
</gene>
<evidence type="ECO:0000313" key="2">
    <source>
        <dbReference type="EMBL" id="MXO57688.1"/>
    </source>
</evidence>
<accession>A0A6I4SQM4</accession>
<keyword evidence="1" id="KW-0732">Signal</keyword>
<name>A0A6I4SQM4_9SPHN</name>
<feature type="chain" id="PRO_5026019549" evidence="1">
    <location>
        <begin position="25"/>
        <end position="153"/>
    </location>
</feature>
<reference evidence="2 3" key="1">
    <citation type="submission" date="2019-12" db="EMBL/GenBank/DDBJ databases">
        <title>Genomic-based taxomic classification of the family Erythrobacteraceae.</title>
        <authorList>
            <person name="Xu L."/>
        </authorList>
    </citation>
    <scope>NUCLEOTIDE SEQUENCE [LARGE SCALE GENOMIC DNA]</scope>
    <source>
        <strain evidence="2 3">JCM 17802</strain>
    </source>
</reference>
<evidence type="ECO:0000256" key="1">
    <source>
        <dbReference type="SAM" id="SignalP"/>
    </source>
</evidence>
<dbReference type="AlphaFoldDB" id="A0A6I4SQM4"/>
<keyword evidence="3" id="KW-1185">Reference proteome</keyword>
<sequence length="153" mass="16379">MKVFATTKLVGAACALLLTPVSQTVVWAQDARPAPPPLTAQDVEPVCMSGAFRNVPQVTESRRGQAFRIVVAARDVKNLEVNGFSVVDCKVADLATAVRRGGWRDEICELASAGNEAVQNQLERVYGVRPSILCGSAELVAGAWERGRSSKPE</sequence>
<dbReference type="OrthoDB" id="7433270at2"/>
<dbReference type="EMBL" id="WTYS01000001">
    <property type="protein sequence ID" value="MXO57688.1"/>
    <property type="molecule type" value="Genomic_DNA"/>
</dbReference>